<accession>A0A9P0QAB2</accession>
<proteinExistence type="predicted"/>
<sequence length="294" mass="33625">MELALLGTVNIIAQLDSAYWRNIQEHNDTVTKNRYVLSKIIDGIKFCGAFELALRDHDETASSQNPGIFRGLINFFDTTLSEHIKNASIFKGTSKEIQNDLLNCILEVSHEEIIKQINRASYLAIIADETTDISGKSQLVTIFRYVFNGEKSQKRETEPAQVKTAIYNFEKCIVDVRNKIDNIKEAKSICTEPQVNKRRRRNNSSHDHRVAALEVCDNIISIQRFGSRIPFFPGHFGEYCGKFPDDKLETTCLAYPELEKSRLKTELSVIYARNDYRDLHGTLSLLKFLIQNSL</sequence>
<dbReference type="AlphaFoldDB" id="A0A9P0QAB2"/>
<dbReference type="PANTHER" id="PTHR45749:SF28">
    <property type="entry name" value="ZINC FINGER MYM-TYPE PROTEIN 1-LIKE-RELATED"/>
    <property type="match status" value="1"/>
</dbReference>
<dbReference type="EMBL" id="CAKOFQ010008377">
    <property type="protein sequence ID" value="CAH2013803.1"/>
    <property type="molecule type" value="Genomic_DNA"/>
</dbReference>
<gene>
    <name evidence="1" type="ORF">ACAOBT_LOCUS33688</name>
</gene>
<comment type="caution">
    <text evidence="1">The sequence shown here is derived from an EMBL/GenBank/DDBJ whole genome shotgun (WGS) entry which is preliminary data.</text>
</comment>
<reference evidence="1" key="1">
    <citation type="submission" date="2022-03" db="EMBL/GenBank/DDBJ databases">
        <authorList>
            <person name="Sayadi A."/>
        </authorList>
    </citation>
    <scope>NUCLEOTIDE SEQUENCE</scope>
</reference>
<dbReference type="OrthoDB" id="10063284at2759"/>
<name>A0A9P0QAB2_ACAOB</name>
<evidence type="ECO:0000313" key="1">
    <source>
        <dbReference type="EMBL" id="CAH2013803.1"/>
    </source>
</evidence>
<protein>
    <recommendedName>
        <fullName evidence="3">DUF4371 domain-containing protein</fullName>
    </recommendedName>
</protein>
<evidence type="ECO:0000313" key="2">
    <source>
        <dbReference type="Proteomes" id="UP001152888"/>
    </source>
</evidence>
<evidence type="ECO:0008006" key="3">
    <source>
        <dbReference type="Google" id="ProtNLM"/>
    </source>
</evidence>
<dbReference type="PANTHER" id="PTHR45749">
    <property type="match status" value="1"/>
</dbReference>
<dbReference type="Proteomes" id="UP001152888">
    <property type="component" value="Unassembled WGS sequence"/>
</dbReference>
<organism evidence="1 2">
    <name type="scientific">Acanthoscelides obtectus</name>
    <name type="common">Bean weevil</name>
    <name type="synonym">Bruchus obtectus</name>
    <dbReference type="NCBI Taxonomy" id="200917"/>
    <lineage>
        <taxon>Eukaryota</taxon>
        <taxon>Metazoa</taxon>
        <taxon>Ecdysozoa</taxon>
        <taxon>Arthropoda</taxon>
        <taxon>Hexapoda</taxon>
        <taxon>Insecta</taxon>
        <taxon>Pterygota</taxon>
        <taxon>Neoptera</taxon>
        <taxon>Endopterygota</taxon>
        <taxon>Coleoptera</taxon>
        <taxon>Polyphaga</taxon>
        <taxon>Cucujiformia</taxon>
        <taxon>Chrysomeloidea</taxon>
        <taxon>Chrysomelidae</taxon>
        <taxon>Bruchinae</taxon>
        <taxon>Bruchini</taxon>
        <taxon>Acanthoscelides</taxon>
    </lineage>
</organism>
<keyword evidence="2" id="KW-1185">Reference proteome</keyword>